<sequence length="539" mass="55130">MNKTILITFLLVLLLLCVEGRKTGKSRSSSGRGSSKKQSNPQPAPTSFSNPQPSAPKPSLFGWQEKPAQRNPTPSRQPNPTGSKTHSYPSSQTGLSGGNSHQSKPATSNQESIQKSHATQQTNSNPSHSYPSSNGQAGNGGYPPSNGLSGNSASSGHGYPAQEGIQRSNAPQQTNKQPSNGYPASNGLSGNGGYPPSNGLSGNNAATGHGYPVQGGGHNSGVAPPPYSAAGGSQHSYPGSGAAPPPYSAAGYKPGGGYGNNNYGNYHQPPPPYSNSGPHYGGYGGSGFNGYGSQSPGYFGGYGNRGFGGGSRTSTALKGVGIAGAGVGTLLTGLALWNLARSTGHRQHTVIYDNRGQPVAVAPNNSTEPVVDSILGDLVNCTLTISSANATEILGIPCAIATSFTPEANVKENSQDSNATDKTECIITVVTKSSQEFMTTIPCSILLRTAAENNVTEPPELPINNNGTDIAIESGTLANQPSALMLSGTTNDPNNAGLNCTPEPGDVRDPINPCFSVTHNLTVIPLDSSNESLSTPSVA</sequence>
<proteinExistence type="predicted"/>
<name>A0ACC0KEK1_CHOFU</name>
<keyword evidence="2" id="KW-1185">Reference proteome</keyword>
<protein>
    <submittedName>
        <fullName evidence="1">Uncharacterized protein</fullName>
    </submittedName>
</protein>
<dbReference type="Proteomes" id="UP001064048">
    <property type="component" value="Chromosome 5"/>
</dbReference>
<comment type="caution">
    <text evidence="1">The sequence shown here is derived from an EMBL/GenBank/DDBJ whole genome shotgun (WGS) entry which is preliminary data.</text>
</comment>
<reference evidence="1 2" key="1">
    <citation type="journal article" date="2022" name="Genome Biol. Evol.">
        <title>The Spruce Budworm Genome: Reconstructing the Evolutionary History of Antifreeze Proteins.</title>
        <authorList>
            <person name="Beliveau C."/>
            <person name="Gagne P."/>
            <person name="Picq S."/>
            <person name="Vernygora O."/>
            <person name="Keeling C.I."/>
            <person name="Pinkney K."/>
            <person name="Doucet D."/>
            <person name="Wen F."/>
            <person name="Johnston J.S."/>
            <person name="Maaroufi H."/>
            <person name="Boyle B."/>
            <person name="Laroche J."/>
            <person name="Dewar K."/>
            <person name="Juretic N."/>
            <person name="Blackburn G."/>
            <person name="Nisole A."/>
            <person name="Brunet B."/>
            <person name="Brandao M."/>
            <person name="Lumley L."/>
            <person name="Duan J."/>
            <person name="Quan G."/>
            <person name="Lucarotti C.J."/>
            <person name="Roe A.D."/>
            <person name="Sperling F.A.H."/>
            <person name="Levesque R.C."/>
            <person name="Cusson M."/>
        </authorList>
    </citation>
    <scope>NUCLEOTIDE SEQUENCE [LARGE SCALE GENOMIC DNA]</scope>
    <source>
        <strain evidence="1">Glfc:IPQL:Cfum</strain>
    </source>
</reference>
<dbReference type="EMBL" id="CM046105">
    <property type="protein sequence ID" value="KAI8434914.1"/>
    <property type="molecule type" value="Genomic_DNA"/>
</dbReference>
<evidence type="ECO:0000313" key="1">
    <source>
        <dbReference type="EMBL" id="KAI8434914.1"/>
    </source>
</evidence>
<evidence type="ECO:0000313" key="2">
    <source>
        <dbReference type="Proteomes" id="UP001064048"/>
    </source>
</evidence>
<accession>A0ACC0KEK1</accession>
<gene>
    <name evidence="1" type="ORF">MSG28_003388</name>
</gene>
<organism evidence="1 2">
    <name type="scientific">Choristoneura fumiferana</name>
    <name type="common">Spruce budworm moth</name>
    <name type="synonym">Archips fumiferana</name>
    <dbReference type="NCBI Taxonomy" id="7141"/>
    <lineage>
        <taxon>Eukaryota</taxon>
        <taxon>Metazoa</taxon>
        <taxon>Ecdysozoa</taxon>
        <taxon>Arthropoda</taxon>
        <taxon>Hexapoda</taxon>
        <taxon>Insecta</taxon>
        <taxon>Pterygota</taxon>
        <taxon>Neoptera</taxon>
        <taxon>Endopterygota</taxon>
        <taxon>Lepidoptera</taxon>
        <taxon>Glossata</taxon>
        <taxon>Ditrysia</taxon>
        <taxon>Tortricoidea</taxon>
        <taxon>Tortricidae</taxon>
        <taxon>Tortricinae</taxon>
        <taxon>Choristoneura</taxon>
    </lineage>
</organism>